<evidence type="ECO:0008006" key="3">
    <source>
        <dbReference type="Google" id="ProtNLM"/>
    </source>
</evidence>
<dbReference type="AlphaFoldDB" id="A0A2H0A653"/>
<dbReference type="Proteomes" id="UP000231067">
    <property type="component" value="Unassembled WGS sequence"/>
</dbReference>
<comment type="caution">
    <text evidence="1">The sequence shown here is derived from an EMBL/GenBank/DDBJ whole genome shotgun (WGS) entry which is preliminary data.</text>
</comment>
<dbReference type="Pfam" id="PF13174">
    <property type="entry name" value="TPR_6"/>
    <property type="match status" value="2"/>
</dbReference>
<sequence>MDMWKKISLLCLILFEICLVSGICLQNAECEMQNAEFSNETVLSFADYLFGQEDYYRAASEYQRFIFIAASPRETLPPREGATLNQDEETIQRAMFKIGLCYQKSRQWNTALTYFEELKQKLHGRTDAIVFEIGRTNYLKGDYPQAIKIFQRLTVSRKLGDESQYMLGWCYLKQMDWGKAEIAFDQIKSETSVYTFSQELAEFAKNGAKLPHKSPLTAGIMSLLFPGAGQAYLHRFGDGTFSMLLTLGTTWLGYHYYHEGYKNTGSILTGLGITFYGGNIYGAAASAKLINASSRANYLEQIDRLDKERGVTIEYWK</sequence>
<evidence type="ECO:0000313" key="2">
    <source>
        <dbReference type="Proteomes" id="UP000231067"/>
    </source>
</evidence>
<evidence type="ECO:0000313" key="1">
    <source>
        <dbReference type="EMBL" id="PIP40927.1"/>
    </source>
</evidence>
<gene>
    <name evidence="1" type="ORF">COX18_05095</name>
</gene>
<accession>A0A2H0A653</accession>
<dbReference type="SUPFAM" id="SSF48452">
    <property type="entry name" value="TPR-like"/>
    <property type="match status" value="1"/>
</dbReference>
<name>A0A2H0A653_9BACT</name>
<proteinExistence type="predicted"/>
<dbReference type="InterPro" id="IPR019734">
    <property type="entry name" value="TPR_rpt"/>
</dbReference>
<organism evidence="1 2">
    <name type="scientific">Candidatus Desantisbacteria bacterium CG23_combo_of_CG06-09_8_20_14_all_40_23</name>
    <dbReference type="NCBI Taxonomy" id="1974550"/>
    <lineage>
        <taxon>Bacteria</taxon>
        <taxon>Candidatus Desantisiibacteriota</taxon>
    </lineage>
</organism>
<dbReference type="EMBL" id="PCSH01000091">
    <property type="protein sequence ID" value="PIP40927.1"/>
    <property type="molecule type" value="Genomic_DNA"/>
</dbReference>
<reference evidence="1 2" key="1">
    <citation type="submission" date="2017-09" db="EMBL/GenBank/DDBJ databases">
        <title>Depth-based differentiation of microbial function through sediment-hosted aquifers and enrichment of novel symbionts in the deep terrestrial subsurface.</title>
        <authorList>
            <person name="Probst A.J."/>
            <person name="Ladd B."/>
            <person name="Jarett J.K."/>
            <person name="Geller-Mcgrath D.E."/>
            <person name="Sieber C.M."/>
            <person name="Emerson J.B."/>
            <person name="Anantharaman K."/>
            <person name="Thomas B.C."/>
            <person name="Malmstrom R."/>
            <person name="Stieglmeier M."/>
            <person name="Klingl A."/>
            <person name="Woyke T."/>
            <person name="Ryan C.M."/>
            <person name="Banfield J.F."/>
        </authorList>
    </citation>
    <scope>NUCLEOTIDE SEQUENCE [LARGE SCALE GENOMIC DNA]</scope>
    <source>
        <strain evidence="1">CG23_combo_of_CG06-09_8_20_14_all_40_23</strain>
    </source>
</reference>
<dbReference type="InterPro" id="IPR011990">
    <property type="entry name" value="TPR-like_helical_dom_sf"/>
</dbReference>
<protein>
    <recommendedName>
        <fullName evidence="3">Tetratricopeptide repeat protein</fullName>
    </recommendedName>
</protein>
<dbReference type="Gene3D" id="1.25.40.10">
    <property type="entry name" value="Tetratricopeptide repeat domain"/>
    <property type="match status" value="2"/>
</dbReference>